<dbReference type="RefSeq" id="WP_090001698.1">
    <property type="nucleotide sequence ID" value="NZ_FOBV01000010.1"/>
</dbReference>
<dbReference type="Proteomes" id="UP000199450">
    <property type="component" value="Unassembled WGS sequence"/>
</dbReference>
<dbReference type="AlphaFoldDB" id="A0A1H8CPY0"/>
<dbReference type="STRING" id="295069.SAMN05421856_11047"/>
<keyword evidence="2" id="KW-1185">Reference proteome</keyword>
<accession>A0A1H8CPY0</accession>
<evidence type="ECO:0000313" key="2">
    <source>
        <dbReference type="Proteomes" id="UP000199450"/>
    </source>
</evidence>
<evidence type="ECO:0008006" key="3">
    <source>
        <dbReference type="Google" id="ProtNLM"/>
    </source>
</evidence>
<dbReference type="OrthoDB" id="1150417at2"/>
<name>A0A1H8CPY0_9FLAO</name>
<protein>
    <recommendedName>
        <fullName evidence="3">Mobilisation protein (MobC)</fullName>
    </recommendedName>
</protein>
<proteinExistence type="predicted"/>
<dbReference type="EMBL" id="FOBV01000010">
    <property type="protein sequence ID" value="SEM96959.1"/>
    <property type="molecule type" value="Genomic_DNA"/>
</dbReference>
<gene>
    <name evidence="1" type="ORF">SAMN05421856_11047</name>
</gene>
<sequence>MKKEGNTNSEVIFFRIQQERKKNWKKTCRERNISLTRLIIDSVENRIMDDERRNVIEFIEKQDNIFTKIETNVNQLAKVVNGQKFISESQLELFSTQLSEIAALKARQNTIFENIYTLLSK</sequence>
<evidence type="ECO:0000313" key="1">
    <source>
        <dbReference type="EMBL" id="SEM96959.1"/>
    </source>
</evidence>
<organism evidence="1 2">
    <name type="scientific">Chryseobacterium taichungense</name>
    <dbReference type="NCBI Taxonomy" id="295069"/>
    <lineage>
        <taxon>Bacteria</taxon>
        <taxon>Pseudomonadati</taxon>
        <taxon>Bacteroidota</taxon>
        <taxon>Flavobacteriia</taxon>
        <taxon>Flavobacteriales</taxon>
        <taxon>Weeksellaceae</taxon>
        <taxon>Chryseobacterium group</taxon>
        <taxon>Chryseobacterium</taxon>
    </lineage>
</organism>
<reference evidence="2" key="1">
    <citation type="submission" date="2016-10" db="EMBL/GenBank/DDBJ databases">
        <authorList>
            <person name="Varghese N."/>
            <person name="Submissions S."/>
        </authorList>
    </citation>
    <scope>NUCLEOTIDE SEQUENCE [LARGE SCALE GENOMIC DNA]</scope>
    <source>
        <strain evidence="2">DSM 17453</strain>
    </source>
</reference>